<feature type="transmembrane region" description="Helical" evidence="6">
    <location>
        <begin position="345"/>
        <end position="366"/>
    </location>
</feature>
<feature type="transmembrane region" description="Helical" evidence="6">
    <location>
        <begin position="21"/>
        <end position="47"/>
    </location>
</feature>
<evidence type="ECO:0000256" key="5">
    <source>
        <dbReference type="ARBA" id="ARBA00023136"/>
    </source>
</evidence>
<evidence type="ECO:0000256" key="3">
    <source>
        <dbReference type="ARBA" id="ARBA00022692"/>
    </source>
</evidence>
<evidence type="ECO:0008006" key="9">
    <source>
        <dbReference type="Google" id="ProtNLM"/>
    </source>
</evidence>
<evidence type="ECO:0000256" key="2">
    <source>
        <dbReference type="ARBA" id="ARBA00022475"/>
    </source>
</evidence>
<dbReference type="PANTHER" id="PTHR30250">
    <property type="entry name" value="PST FAMILY PREDICTED COLANIC ACID TRANSPORTER"/>
    <property type="match status" value="1"/>
</dbReference>
<keyword evidence="2" id="KW-1003">Cell membrane</keyword>
<feature type="transmembrane region" description="Helical" evidence="6">
    <location>
        <begin position="314"/>
        <end position="333"/>
    </location>
</feature>
<evidence type="ECO:0000313" key="7">
    <source>
        <dbReference type="EMBL" id="OGZ42721.1"/>
    </source>
</evidence>
<dbReference type="AlphaFoldDB" id="A0A1G2FYS0"/>
<sequence length="423" mass="47135">MRVMESALKALERFLKIDTAYVARGSFWLILGKAIGTIIALALSMLYARFLLKDAYGDYRYVLSVLGLLGVFALPGMGVAIRRAVSRGYDYAFIRGARIILFSSFGITLSGILIGSYLFWQGNAVLGAAFVIASFIAPFNESLSVWRGFFEGKMKFRKKTYYNIWAHVIYGLSMMSAMVAIIVWKLPHAQSMILLISTYFLSHAIPSAIFYRKTVRLISKESVDDPESIRYGLKLSALYVPQTASNYLDAIILYNLLGSSALAVYSFAIAIPEQMKAFLSTVQTVVFPKLSLKTNDRHTTQELKKTLPGKALKASILTGVLVVIYILAAPVLFRVLFPKYMESVLFSQIFTLSLIPFPFGVFNAALKAEGNMKKIYAYNTAVPFIQILALLVLIPSYGIWGAVGGRIIGRFANYFLPFLLFKK</sequence>
<feature type="transmembrane region" description="Helical" evidence="6">
    <location>
        <begin position="125"/>
        <end position="143"/>
    </location>
</feature>
<name>A0A1G2FYS0_9BACT</name>
<reference evidence="7 8" key="1">
    <citation type="journal article" date="2016" name="Nat. Commun.">
        <title>Thousands of microbial genomes shed light on interconnected biogeochemical processes in an aquifer system.</title>
        <authorList>
            <person name="Anantharaman K."/>
            <person name="Brown C.T."/>
            <person name="Hug L.A."/>
            <person name="Sharon I."/>
            <person name="Castelle C.J."/>
            <person name="Probst A.J."/>
            <person name="Thomas B.C."/>
            <person name="Singh A."/>
            <person name="Wilkins M.J."/>
            <person name="Karaoz U."/>
            <person name="Brodie E.L."/>
            <person name="Williams K.H."/>
            <person name="Hubbard S.S."/>
            <person name="Banfield J.F."/>
        </authorList>
    </citation>
    <scope>NUCLEOTIDE SEQUENCE [LARGE SCALE GENOMIC DNA]</scope>
</reference>
<gene>
    <name evidence="7" type="ORF">A2W41_03200</name>
</gene>
<dbReference type="GO" id="GO:0005886">
    <property type="term" value="C:plasma membrane"/>
    <property type="evidence" value="ECO:0007669"/>
    <property type="project" value="UniProtKB-SubCell"/>
</dbReference>
<dbReference type="Proteomes" id="UP000176700">
    <property type="component" value="Unassembled WGS sequence"/>
</dbReference>
<keyword evidence="4 6" id="KW-1133">Transmembrane helix</keyword>
<feature type="transmembrane region" description="Helical" evidence="6">
    <location>
        <begin position="164"/>
        <end position="186"/>
    </location>
</feature>
<comment type="subcellular location">
    <subcellularLocation>
        <location evidence="1">Cell membrane</location>
        <topology evidence="1">Multi-pass membrane protein</topology>
    </subcellularLocation>
</comment>
<feature type="transmembrane region" description="Helical" evidence="6">
    <location>
        <begin position="59"/>
        <end position="79"/>
    </location>
</feature>
<proteinExistence type="predicted"/>
<dbReference type="PANTHER" id="PTHR30250:SF11">
    <property type="entry name" value="O-ANTIGEN TRANSPORTER-RELATED"/>
    <property type="match status" value="1"/>
</dbReference>
<organism evidence="7 8">
    <name type="scientific">Candidatus Ryanbacteria bacterium RIFCSPHIGHO2_01_45_13</name>
    <dbReference type="NCBI Taxonomy" id="1802112"/>
    <lineage>
        <taxon>Bacteria</taxon>
        <taxon>Candidatus Ryaniibacteriota</taxon>
    </lineage>
</organism>
<feature type="transmembrane region" description="Helical" evidence="6">
    <location>
        <begin position="99"/>
        <end position="119"/>
    </location>
</feature>
<keyword evidence="3 6" id="KW-0812">Transmembrane</keyword>
<accession>A0A1G2FYS0</accession>
<evidence type="ECO:0000313" key="8">
    <source>
        <dbReference type="Proteomes" id="UP000176700"/>
    </source>
</evidence>
<dbReference type="Pfam" id="PF01943">
    <property type="entry name" value="Polysacc_synt"/>
    <property type="match status" value="1"/>
</dbReference>
<dbReference type="EMBL" id="MHNI01000014">
    <property type="protein sequence ID" value="OGZ42721.1"/>
    <property type="molecule type" value="Genomic_DNA"/>
</dbReference>
<keyword evidence="5 6" id="KW-0472">Membrane</keyword>
<dbReference type="InterPro" id="IPR050833">
    <property type="entry name" value="Poly_Biosynth_Transport"/>
</dbReference>
<feature type="transmembrane region" description="Helical" evidence="6">
    <location>
        <begin position="375"/>
        <end position="394"/>
    </location>
</feature>
<evidence type="ECO:0000256" key="1">
    <source>
        <dbReference type="ARBA" id="ARBA00004651"/>
    </source>
</evidence>
<comment type="caution">
    <text evidence="7">The sequence shown here is derived from an EMBL/GenBank/DDBJ whole genome shotgun (WGS) entry which is preliminary data.</text>
</comment>
<protein>
    <recommendedName>
        <fullName evidence="9">Polysaccharide biosynthesis protein C-terminal domain-containing protein</fullName>
    </recommendedName>
</protein>
<evidence type="ECO:0000256" key="6">
    <source>
        <dbReference type="SAM" id="Phobius"/>
    </source>
</evidence>
<dbReference type="InterPro" id="IPR002797">
    <property type="entry name" value="Polysacc_synth"/>
</dbReference>
<evidence type="ECO:0000256" key="4">
    <source>
        <dbReference type="ARBA" id="ARBA00022989"/>
    </source>
</evidence>
<feature type="transmembrane region" description="Helical" evidence="6">
    <location>
        <begin position="192"/>
        <end position="211"/>
    </location>
</feature>